<sequence>MNIVILYFLSVLMLDSKIKCDDSFIKTDPSILEDARLDTFSLIKKYGYPCEIHRVYTEDKYILEMHRVPRGKYKGNYNRRPVVFLQHGLLSSSAEWVLMTPEKGLAYILADAGYDVWMGNARGNTYSRNHMTLKPSSSAFWKFSWHEIGYYDLPAMIDYIVKETGERKIQYIGFSQGTTAFWVMTSTRPEYNEKITAMQALAPIAYIGNIQSPLIKALGPFTNSLERLFKLLGTNEILPNGRLNELAGQTLCIEEAITQVLCYNLLFLICGFNEEQLDTTMLPVVLGHTPAGASSRQVIHFGQLYKSNTFVNFDHGWIMNKVKYGSFTPPAYNLSAIQTPVFLHYADNDWLSTPKDVDKLTKEIKSVVGKFRVPLDKFNHLDFVFAKNATELIYNRLLNIMNQFK</sequence>
<keyword evidence="2" id="KW-1185">Reference proteome</keyword>
<reference evidence="1 2" key="1">
    <citation type="journal article" date="2021" name="Front. Genet.">
        <title>Chromosome-Level Genome Assembly Reveals Significant Gene Expansion in the Toll and IMD Signaling Pathways of Dendrolimus kikuchii.</title>
        <authorList>
            <person name="Zhou J."/>
            <person name="Wu P."/>
            <person name="Xiong Z."/>
            <person name="Liu N."/>
            <person name="Zhao N."/>
            <person name="Ji M."/>
            <person name="Qiu Y."/>
            <person name="Yang B."/>
        </authorList>
    </citation>
    <scope>NUCLEOTIDE SEQUENCE [LARGE SCALE GENOMIC DNA]</scope>
    <source>
        <strain evidence="1">Ann1</strain>
    </source>
</reference>
<name>A0ACC1DCV1_9NEOP</name>
<evidence type="ECO:0000313" key="2">
    <source>
        <dbReference type="Proteomes" id="UP000824533"/>
    </source>
</evidence>
<proteinExistence type="predicted"/>
<gene>
    <name evidence="1" type="ORF">K1T71_002363</name>
</gene>
<accession>A0ACC1DCV1</accession>
<comment type="caution">
    <text evidence="1">The sequence shown here is derived from an EMBL/GenBank/DDBJ whole genome shotgun (WGS) entry which is preliminary data.</text>
</comment>
<evidence type="ECO:0000313" key="1">
    <source>
        <dbReference type="EMBL" id="KAJ0181641.1"/>
    </source>
</evidence>
<protein>
    <submittedName>
        <fullName evidence="1">Uncharacterized protein</fullName>
    </submittedName>
</protein>
<dbReference type="EMBL" id="CM034390">
    <property type="protein sequence ID" value="KAJ0181641.1"/>
    <property type="molecule type" value="Genomic_DNA"/>
</dbReference>
<dbReference type="Proteomes" id="UP000824533">
    <property type="component" value="Linkage Group LG04"/>
</dbReference>
<organism evidence="1 2">
    <name type="scientific">Dendrolimus kikuchii</name>
    <dbReference type="NCBI Taxonomy" id="765133"/>
    <lineage>
        <taxon>Eukaryota</taxon>
        <taxon>Metazoa</taxon>
        <taxon>Ecdysozoa</taxon>
        <taxon>Arthropoda</taxon>
        <taxon>Hexapoda</taxon>
        <taxon>Insecta</taxon>
        <taxon>Pterygota</taxon>
        <taxon>Neoptera</taxon>
        <taxon>Endopterygota</taxon>
        <taxon>Lepidoptera</taxon>
        <taxon>Glossata</taxon>
        <taxon>Ditrysia</taxon>
        <taxon>Bombycoidea</taxon>
        <taxon>Lasiocampidae</taxon>
        <taxon>Dendrolimus</taxon>
    </lineage>
</organism>